<organism evidence="2 3">
    <name type="scientific">Lentzea roselyniae</name>
    <dbReference type="NCBI Taxonomy" id="531940"/>
    <lineage>
        <taxon>Bacteria</taxon>
        <taxon>Bacillati</taxon>
        <taxon>Actinomycetota</taxon>
        <taxon>Actinomycetes</taxon>
        <taxon>Pseudonocardiales</taxon>
        <taxon>Pseudonocardiaceae</taxon>
        <taxon>Lentzea</taxon>
    </lineage>
</organism>
<feature type="transmembrane region" description="Helical" evidence="1">
    <location>
        <begin position="73"/>
        <end position="94"/>
    </location>
</feature>
<keyword evidence="3" id="KW-1185">Reference proteome</keyword>
<dbReference type="Gene3D" id="1.20.1640.10">
    <property type="entry name" value="Multidrug efflux transporter AcrB transmembrane domain"/>
    <property type="match status" value="1"/>
</dbReference>
<protein>
    <submittedName>
        <fullName evidence="2">Uncharacterized protein</fullName>
    </submittedName>
</protein>
<keyword evidence="1" id="KW-1133">Transmembrane helix</keyword>
<evidence type="ECO:0000256" key="1">
    <source>
        <dbReference type="SAM" id="Phobius"/>
    </source>
</evidence>
<evidence type="ECO:0000313" key="3">
    <source>
        <dbReference type="Proteomes" id="UP001500711"/>
    </source>
</evidence>
<dbReference type="EMBL" id="BAABBE010000045">
    <property type="protein sequence ID" value="GAA3684029.1"/>
    <property type="molecule type" value="Genomic_DNA"/>
</dbReference>
<sequence>MLSVIGALFGFTQRDTLLEEVRTRPDAGQFSEAQLDTLVTTSLIVGVVIALVLAGLFVLFAFKARAGRNWARIILTILTVLGVLALAIGGFSVAGVVSTVMTVVAAVLLFLPASNQYFAAPHTRQ</sequence>
<gene>
    <name evidence="2" type="ORF">GCM10022267_83580</name>
</gene>
<keyword evidence="1" id="KW-0812">Transmembrane</keyword>
<keyword evidence="1" id="KW-0472">Membrane</keyword>
<evidence type="ECO:0000313" key="2">
    <source>
        <dbReference type="EMBL" id="GAA3684029.1"/>
    </source>
</evidence>
<dbReference type="Proteomes" id="UP001500711">
    <property type="component" value="Unassembled WGS sequence"/>
</dbReference>
<comment type="caution">
    <text evidence="2">The sequence shown here is derived from an EMBL/GenBank/DDBJ whole genome shotgun (WGS) entry which is preliminary data.</text>
</comment>
<name>A0ABP7CBT4_9PSEU</name>
<feature type="transmembrane region" description="Helical" evidence="1">
    <location>
        <begin position="100"/>
        <end position="120"/>
    </location>
</feature>
<feature type="transmembrane region" description="Helical" evidence="1">
    <location>
        <begin position="38"/>
        <end position="61"/>
    </location>
</feature>
<proteinExistence type="predicted"/>
<accession>A0ABP7CBT4</accession>
<reference evidence="3" key="1">
    <citation type="journal article" date="2019" name="Int. J. Syst. Evol. Microbiol.">
        <title>The Global Catalogue of Microorganisms (GCM) 10K type strain sequencing project: providing services to taxonomists for standard genome sequencing and annotation.</title>
        <authorList>
            <consortium name="The Broad Institute Genomics Platform"/>
            <consortium name="The Broad Institute Genome Sequencing Center for Infectious Disease"/>
            <person name="Wu L."/>
            <person name="Ma J."/>
        </authorList>
    </citation>
    <scope>NUCLEOTIDE SEQUENCE [LARGE SCALE GENOMIC DNA]</scope>
    <source>
        <strain evidence="3">JCM 17494</strain>
    </source>
</reference>